<sequence length="155" mass="17035">MRLGSRARAFSSCLPGRLLVILSLLLPLSLPAVEAAPGSWQARIPILRLAVPGRERASAPLQPPALARGQRLAEVRWRFELPAGALVRARLCHPQRCIELSRSRGRSAALAGLDAGQPLQFRFRLAPRGEAQRVEAIELIVEYRRTDAGHLQSPE</sequence>
<protein>
    <submittedName>
        <fullName evidence="1">Flagellar protein FlhE</fullName>
    </submittedName>
</protein>
<keyword evidence="1" id="KW-0969">Cilium</keyword>
<evidence type="ECO:0000313" key="1">
    <source>
        <dbReference type="EMBL" id="TCL21652.1"/>
    </source>
</evidence>
<evidence type="ECO:0000313" key="2">
    <source>
        <dbReference type="Proteomes" id="UP000295169"/>
    </source>
</evidence>
<keyword evidence="1" id="KW-0966">Cell projection</keyword>
<dbReference type="EMBL" id="SMMU01000039">
    <property type="protein sequence ID" value="TCL21652.1"/>
    <property type="molecule type" value="Genomic_DNA"/>
</dbReference>
<accession>A0A4R1P5W9</accession>
<dbReference type="RefSeq" id="WP_131299739.1">
    <property type="nucleotide sequence ID" value="NZ_JBHLST010000035.1"/>
</dbReference>
<organism evidence="1 2">
    <name type="scientific">Azotobacter chroococcum</name>
    <dbReference type="NCBI Taxonomy" id="353"/>
    <lineage>
        <taxon>Bacteria</taxon>
        <taxon>Pseudomonadati</taxon>
        <taxon>Pseudomonadota</taxon>
        <taxon>Gammaproteobacteria</taxon>
        <taxon>Pseudomonadales</taxon>
        <taxon>Pseudomonadaceae</taxon>
        <taxon>Azotobacter</taxon>
    </lineage>
</organism>
<proteinExistence type="predicted"/>
<name>A0A4R1P5W9_9GAMM</name>
<comment type="caution">
    <text evidence="1">The sequence shown here is derived from an EMBL/GenBank/DDBJ whole genome shotgun (WGS) entry which is preliminary data.</text>
</comment>
<dbReference type="Pfam" id="PF06366">
    <property type="entry name" value="FlhE"/>
    <property type="match status" value="1"/>
</dbReference>
<dbReference type="AlphaFoldDB" id="A0A4R1P5W9"/>
<reference evidence="1 2" key="1">
    <citation type="submission" date="2019-03" db="EMBL/GenBank/DDBJ databases">
        <title>Genomic Encyclopedia of Type Strains, Phase IV (KMG-IV): sequencing the most valuable type-strain genomes for metagenomic binning, comparative biology and taxonomic classification.</title>
        <authorList>
            <person name="Goeker M."/>
        </authorList>
    </citation>
    <scope>NUCLEOTIDE SEQUENCE [LARGE SCALE GENOMIC DNA]</scope>
    <source>
        <strain evidence="1 2">DSM 2286</strain>
    </source>
</reference>
<gene>
    <name evidence="1" type="ORF">EV691_1398</name>
</gene>
<dbReference type="InterPro" id="IPR009420">
    <property type="entry name" value="FlhE"/>
</dbReference>
<keyword evidence="1" id="KW-0282">Flagellum</keyword>
<dbReference type="Proteomes" id="UP000295169">
    <property type="component" value="Unassembled WGS sequence"/>
</dbReference>